<feature type="transmembrane region" description="Helical" evidence="1">
    <location>
        <begin position="230"/>
        <end position="252"/>
    </location>
</feature>
<dbReference type="PANTHER" id="PTHR30354:SF11">
    <property type="entry name" value="PERMEASE"/>
    <property type="match status" value="1"/>
</dbReference>
<gene>
    <name evidence="2" type="ORF">DZC30_16675</name>
</gene>
<feature type="transmembrane region" description="Helical" evidence="1">
    <location>
        <begin position="58"/>
        <end position="78"/>
    </location>
</feature>
<feature type="transmembrane region" description="Helical" evidence="1">
    <location>
        <begin position="258"/>
        <end position="281"/>
    </location>
</feature>
<feature type="transmembrane region" description="Helical" evidence="1">
    <location>
        <begin position="421"/>
        <end position="444"/>
    </location>
</feature>
<dbReference type="Pfam" id="PF02447">
    <property type="entry name" value="GntP_permease"/>
    <property type="match status" value="1"/>
</dbReference>
<evidence type="ECO:0000313" key="3">
    <source>
        <dbReference type="Proteomes" id="UP000261948"/>
    </source>
</evidence>
<evidence type="ECO:0000313" key="2">
    <source>
        <dbReference type="EMBL" id="RGE42407.1"/>
    </source>
</evidence>
<dbReference type="AlphaFoldDB" id="A0A373FEJ8"/>
<keyword evidence="1" id="KW-0812">Transmembrane</keyword>
<feature type="transmembrane region" description="Helical" evidence="1">
    <location>
        <begin position="382"/>
        <end position="400"/>
    </location>
</feature>
<feature type="transmembrane region" description="Helical" evidence="1">
    <location>
        <begin position="27"/>
        <end position="46"/>
    </location>
</feature>
<dbReference type="Proteomes" id="UP000261948">
    <property type="component" value="Unassembled WGS sequence"/>
</dbReference>
<accession>A0A373FEJ8</accession>
<proteinExistence type="predicted"/>
<feature type="transmembrane region" description="Helical" evidence="1">
    <location>
        <begin position="356"/>
        <end position="376"/>
    </location>
</feature>
<dbReference type="GO" id="GO:0015128">
    <property type="term" value="F:gluconate transmembrane transporter activity"/>
    <property type="evidence" value="ECO:0007669"/>
    <property type="project" value="InterPro"/>
</dbReference>
<keyword evidence="3" id="KW-1185">Reference proteome</keyword>
<comment type="caution">
    <text evidence="2">The sequence shown here is derived from an EMBL/GenBank/DDBJ whole genome shotgun (WGS) entry which is preliminary data.</text>
</comment>
<dbReference type="OrthoDB" id="9787129at2"/>
<keyword evidence="1" id="KW-1133">Transmembrane helix</keyword>
<protein>
    <submittedName>
        <fullName evidence="2">GntP family permease</fullName>
    </submittedName>
</protein>
<name>A0A373FEJ8_COMTE</name>
<dbReference type="PANTHER" id="PTHR30354">
    <property type="entry name" value="GNT FAMILY GLUCONATE TRANSPORTER"/>
    <property type="match status" value="1"/>
</dbReference>
<feature type="transmembrane region" description="Helical" evidence="1">
    <location>
        <begin position="105"/>
        <end position="129"/>
    </location>
</feature>
<feature type="transmembrane region" description="Helical" evidence="1">
    <location>
        <begin position="141"/>
        <end position="162"/>
    </location>
</feature>
<keyword evidence="1" id="KW-0472">Membrane</keyword>
<dbReference type="GO" id="GO:0005886">
    <property type="term" value="C:plasma membrane"/>
    <property type="evidence" value="ECO:0007669"/>
    <property type="project" value="TreeGrafter"/>
</dbReference>
<sequence>MSSIAISSILVVLSIVAIIVLTSKVKFSVFGSLFAVSLVLALATNVPLAKVVDLMKTSFGNTLGSISFIIIFGAAIAVCMQRSGGALSIATHILKLAGKNNARPAMAWTGFIPGLTIFCDTGYIILSGIARSISAKSKTPMPLVAAIMGSSLYVVHCLVPTHPGALAAATTLNANLGLLVLAGVVFAIPGLLAAYYWAGFMSKGQDYAPAEVDAETEALAQGDLPKFSHALLPVVLPLVLISISTLLTTMGMKDGAAVFMHFLGNPPIALLMGMLCGIWLLSKHGGKKGDFTNVLEEAIVKAGPILIITAAGGMFGAIIKETGVGKALGDALGGASVGLFVPFIIAALLKTAQGSSTVAALTSAAIIAPSLATFGLDSETGRMFAVLAIGAGSIVASHANDSYFWVVTKFSNIEMQQSLRVFTTSTLVMGVVTFACIWLTSLFML</sequence>
<feature type="transmembrane region" description="Helical" evidence="1">
    <location>
        <begin position="174"/>
        <end position="198"/>
    </location>
</feature>
<feature type="transmembrane region" description="Helical" evidence="1">
    <location>
        <begin position="331"/>
        <end position="349"/>
    </location>
</feature>
<dbReference type="InterPro" id="IPR003474">
    <property type="entry name" value="Glcn_transporter"/>
</dbReference>
<reference evidence="2 3" key="1">
    <citation type="submission" date="2018-08" db="EMBL/GenBank/DDBJ databases">
        <title>Comamonas testosteroni strain SWCO2.</title>
        <authorList>
            <person name="Jiang N."/>
            <person name="Zhang X.Z."/>
        </authorList>
    </citation>
    <scope>NUCLEOTIDE SEQUENCE [LARGE SCALE GENOMIC DNA]</scope>
    <source>
        <strain evidence="2 3">SWCO2</strain>
    </source>
</reference>
<organism evidence="2 3">
    <name type="scientific">Comamonas testosteroni</name>
    <name type="common">Pseudomonas testosteroni</name>
    <dbReference type="NCBI Taxonomy" id="285"/>
    <lineage>
        <taxon>Bacteria</taxon>
        <taxon>Pseudomonadati</taxon>
        <taxon>Pseudomonadota</taxon>
        <taxon>Betaproteobacteria</taxon>
        <taxon>Burkholderiales</taxon>
        <taxon>Comamonadaceae</taxon>
        <taxon>Comamonas</taxon>
    </lineage>
</organism>
<dbReference type="EMBL" id="QURR01000023">
    <property type="protein sequence ID" value="RGE42407.1"/>
    <property type="molecule type" value="Genomic_DNA"/>
</dbReference>
<evidence type="ECO:0000256" key="1">
    <source>
        <dbReference type="SAM" id="Phobius"/>
    </source>
</evidence>